<dbReference type="SUPFAM" id="SSF49464">
    <property type="entry name" value="Carboxypeptidase regulatory domain-like"/>
    <property type="match status" value="1"/>
</dbReference>
<gene>
    <name evidence="2" type="ORF">HDF22_003116</name>
</gene>
<evidence type="ECO:0000313" key="2">
    <source>
        <dbReference type="EMBL" id="MBB6128993.1"/>
    </source>
</evidence>
<dbReference type="EMBL" id="JACHCA010000007">
    <property type="protein sequence ID" value="MBB6128993.1"/>
    <property type="molecule type" value="Genomic_DNA"/>
</dbReference>
<feature type="chain" id="PRO_5032345253" description="CarboxypepD_reg-like domain-containing protein" evidence="1">
    <location>
        <begin position="20"/>
        <end position="242"/>
    </location>
</feature>
<proteinExistence type="predicted"/>
<evidence type="ECO:0008006" key="4">
    <source>
        <dbReference type="Google" id="ProtNLM"/>
    </source>
</evidence>
<name>A0A841JCY6_9SPHI</name>
<reference evidence="2 3" key="1">
    <citation type="submission" date="2020-08" db="EMBL/GenBank/DDBJ databases">
        <title>Genomic Encyclopedia of Type Strains, Phase IV (KMG-V): Genome sequencing to study the core and pangenomes of soil and plant-associated prokaryotes.</title>
        <authorList>
            <person name="Whitman W."/>
        </authorList>
    </citation>
    <scope>NUCLEOTIDE SEQUENCE [LARGE SCALE GENOMIC DNA]</scope>
    <source>
        <strain evidence="2 3">MP601</strain>
    </source>
</reference>
<organism evidence="2 3">
    <name type="scientific">Mucilaginibacter lappiensis</name>
    <dbReference type="NCBI Taxonomy" id="354630"/>
    <lineage>
        <taxon>Bacteria</taxon>
        <taxon>Pseudomonadati</taxon>
        <taxon>Bacteroidota</taxon>
        <taxon>Sphingobacteriia</taxon>
        <taxon>Sphingobacteriales</taxon>
        <taxon>Sphingobacteriaceae</taxon>
        <taxon>Mucilaginibacter</taxon>
    </lineage>
</organism>
<keyword evidence="1" id="KW-0732">Signal</keyword>
<comment type="caution">
    <text evidence="2">The sequence shown here is derived from an EMBL/GenBank/DDBJ whole genome shotgun (WGS) entry which is preliminary data.</text>
</comment>
<feature type="signal peptide" evidence="1">
    <location>
        <begin position="1"/>
        <end position="19"/>
    </location>
</feature>
<dbReference type="RefSeq" id="WP_183588261.1">
    <property type="nucleotide sequence ID" value="NZ_JACHCA010000007.1"/>
</dbReference>
<dbReference type="InterPro" id="IPR008969">
    <property type="entry name" value="CarboxyPept-like_regulatory"/>
</dbReference>
<dbReference type="AlphaFoldDB" id="A0A841JCY6"/>
<accession>A0A841JCY6</accession>
<evidence type="ECO:0000313" key="3">
    <source>
        <dbReference type="Proteomes" id="UP000548326"/>
    </source>
</evidence>
<evidence type="ECO:0000256" key="1">
    <source>
        <dbReference type="SAM" id="SignalP"/>
    </source>
</evidence>
<sequence>MKSLLIIILIGCFCRTSYAQGKFGGQIFENNTKIPLSGINIENLSSHLKQISASDGSFAIGAKIGDLLSFSSPYYQPDTIYITNLSYLKIYLNLKTKTLQEVKVTSSELHTGSLKAAPSKGPFNSETVLYQTDAAGRPIGGIKIMIHDWNKDENRRIREQQFLLDEDEKVQISKVFSPENIQNYLPISNQELKNFITLYIPSIKTYNSKGFNLLDYLTSSYKEFLKTPAEQRQSEDFLKINK</sequence>
<dbReference type="Proteomes" id="UP000548326">
    <property type="component" value="Unassembled WGS sequence"/>
</dbReference>
<protein>
    <recommendedName>
        <fullName evidence="4">CarboxypepD_reg-like domain-containing protein</fullName>
    </recommendedName>
</protein>